<dbReference type="InterPro" id="IPR040256">
    <property type="entry name" value="At4g02000-like"/>
</dbReference>
<evidence type="ECO:0000313" key="4">
    <source>
        <dbReference type="Proteomes" id="UP001552299"/>
    </source>
</evidence>
<evidence type="ECO:0000259" key="2">
    <source>
        <dbReference type="Pfam" id="PF14111"/>
    </source>
</evidence>
<accession>A0ABD0VJ38</accession>
<name>A0ABD0VJ38_DENTH</name>
<keyword evidence="4" id="KW-1185">Reference proteome</keyword>
<feature type="region of interest" description="Disordered" evidence="1">
    <location>
        <begin position="435"/>
        <end position="454"/>
    </location>
</feature>
<feature type="compositionally biased region" description="Polar residues" evidence="1">
    <location>
        <begin position="501"/>
        <end position="512"/>
    </location>
</feature>
<dbReference type="InterPro" id="IPR025558">
    <property type="entry name" value="DUF4283"/>
</dbReference>
<gene>
    <name evidence="3" type="ORF">M5K25_006518</name>
</gene>
<dbReference type="Pfam" id="PF14111">
    <property type="entry name" value="DUF4283"/>
    <property type="match status" value="1"/>
</dbReference>
<dbReference type="EMBL" id="JANQDX010000006">
    <property type="protein sequence ID" value="KAL0922528.1"/>
    <property type="molecule type" value="Genomic_DNA"/>
</dbReference>
<evidence type="ECO:0000313" key="3">
    <source>
        <dbReference type="EMBL" id="KAL0922528.1"/>
    </source>
</evidence>
<sequence length="533" mass="58902">MVRRKGRRLSPHSGGGSGGKFASKHGNYWKVLEGKELDVCEQVFLDEQGDASDILSVDGSFGDREQLFEVPVVHACSVRSDFNGDIMQMLVAPKDVGLELPSSSRLACESSSFPISQDGNPKTDPLTHGKDLNAIVNVLEESMAGLSSCRGVDNLNASAHEPITIGQCTSDVCGNVSKKISVNLEAVGDDYQSPSTKQHSRGPGHFSWRKPSYMPLDKILKEEVLEEDGFCMRLNLDKVQENISKLECAIVGKLLGKRISFAWLHSELSRRWSHVGEFQLITIAQNCFICIFQSLDARDIILRGGPWIVAGSIIGLDWWSRSFSLDDMKGFASPIWVQFPRLPLMYWDPSNITRMAAMVGEPLWMDEQSSSWGQSSYARVYKWQIFSKSGPDSNIDYTLPSTDTEVQSIAIPISTQQSSSDLDQLGTWNIVSRRRKPMQKAQPVSPSTGHGHEKGCPIPTFGVPKPIVFTAQNPQQRDNSNKSLNLSKQRSSVSYDLVQEEMQQLGPSSSSRMGKKVTEASFSGDLVPLIDHG</sequence>
<evidence type="ECO:0000256" key="1">
    <source>
        <dbReference type="SAM" id="MobiDB-lite"/>
    </source>
</evidence>
<proteinExistence type="predicted"/>
<feature type="region of interest" description="Disordered" evidence="1">
    <location>
        <begin position="1"/>
        <end position="21"/>
    </location>
</feature>
<dbReference type="PANTHER" id="PTHR31286">
    <property type="entry name" value="GLYCINE-RICH CELL WALL STRUCTURAL PROTEIN 1.8-LIKE"/>
    <property type="match status" value="1"/>
</dbReference>
<reference evidence="3 4" key="1">
    <citation type="journal article" date="2024" name="Plant Biotechnol. J.">
        <title>Dendrobium thyrsiflorum genome and its molecular insights into genes involved in important horticultural traits.</title>
        <authorList>
            <person name="Chen B."/>
            <person name="Wang J.Y."/>
            <person name="Zheng P.J."/>
            <person name="Li K.L."/>
            <person name="Liang Y.M."/>
            <person name="Chen X.F."/>
            <person name="Zhang C."/>
            <person name="Zhao X."/>
            <person name="He X."/>
            <person name="Zhang G.Q."/>
            <person name="Liu Z.J."/>
            <person name="Xu Q."/>
        </authorList>
    </citation>
    <scope>NUCLEOTIDE SEQUENCE [LARGE SCALE GENOMIC DNA]</scope>
    <source>
        <strain evidence="3">GZMU011</strain>
    </source>
</reference>
<dbReference type="Proteomes" id="UP001552299">
    <property type="component" value="Unassembled WGS sequence"/>
</dbReference>
<comment type="caution">
    <text evidence="3">The sequence shown here is derived from an EMBL/GenBank/DDBJ whole genome shotgun (WGS) entry which is preliminary data.</text>
</comment>
<feature type="compositionally biased region" description="Basic residues" evidence="1">
    <location>
        <begin position="1"/>
        <end position="10"/>
    </location>
</feature>
<feature type="region of interest" description="Disordered" evidence="1">
    <location>
        <begin position="471"/>
        <end position="533"/>
    </location>
</feature>
<organism evidence="3 4">
    <name type="scientific">Dendrobium thyrsiflorum</name>
    <name type="common">Pinecone-like raceme dendrobium</name>
    <name type="synonym">Orchid</name>
    <dbReference type="NCBI Taxonomy" id="117978"/>
    <lineage>
        <taxon>Eukaryota</taxon>
        <taxon>Viridiplantae</taxon>
        <taxon>Streptophyta</taxon>
        <taxon>Embryophyta</taxon>
        <taxon>Tracheophyta</taxon>
        <taxon>Spermatophyta</taxon>
        <taxon>Magnoliopsida</taxon>
        <taxon>Liliopsida</taxon>
        <taxon>Asparagales</taxon>
        <taxon>Orchidaceae</taxon>
        <taxon>Epidendroideae</taxon>
        <taxon>Malaxideae</taxon>
        <taxon>Dendrobiinae</taxon>
        <taxon>Dendrobium</taxon>
    </lineage>
</organism>
<dbReference type="PANTHER" id="PTHR31286:SF180">
    <property type="entry name" value="OS10G0362600 PROTEIN"/>
    <property type="match status" value="1"/>
</dbReference>
<dbReference type="AlphaFoldDB" id="A0ABD0VJ38"/>
<feature type="domain" description="DUF4283" evidence="2">
    <location>
        <begin position="244"/>
        <end position="325"/>
    </location>
</feature>
<feature type="compositionally biased region" description="Polar residues" evidence="1">
    <location>
        <begin position="471"/>
        <end position="494"/>
    </location>
</feature>
<protein>
    <recommendedName>
        <fullName evidence="2">DUF4283 domain-containing protein</fullName>
    </recommendedName>
</protein>